<keyword evidence="11" id="KW-1185">Reference proteome</keyword>
<dbReference type="GO" id="GO:0044780">
    <property type="term" value="P:bacterial-type flagellum assembly"/>
    <property type="evidence" value="ECO:0007669"/>
    <property type="project" value="InterPro"/>
</dbReference>
<dbReference type="STRING" id="1121331.SAMN02745248_00675"/>
<evidence type="ECO:0000256" key="5">
    <source>
        <dbReference type="ARBA" id="ARBA00022692"/>
    </source>
</evidence>
<evidence type="ECO:0000256" key="1">
    <source>
        <dbReference type="ARBA" id="ARBA00004651"/>
    </source>
</evidence>
<keyword evidence="10" id="KW-0969">Cilium</keyword>
<dbReference type="GO" id="GO:0009306">
    <property type="term" value="P:protein secretion"/>
    <property type="evidence" value="ECO:0007669"/>
    <property type="project" value="InterPro"/>
</dbReference>
<keyword evidence="10" id="KW-0282">Flagellum</keyword>
<dbReference type="RefSeq" id="WP_072902343.1">
    <property type="nucleotide sequence ID" value="NZ_FRAD01000005.1"/>
</dbReference>
<dbReference type="PIRSF" id="PIRSF004669">
    <property type="entry name" value="FliQ"/>
    <property type="match status" value="1"/>
</dbReference>
<dbReference type="EMBL" id="FRAD01000005">
    <property type="protein sequence ID" value="SHJ67851.1"/>
    <property type="molecule type" value="Genomic_DNA"/>
</dbReference>
<keyword evidence="10" id="KW-0966">Cell projection</keyword>
<dbReference type="InterPro" id="IPR002191">
    <property type="entry name" value="Bac_export_3"/>
</dbReference>
<dbReference type="AlphaFoldDB" id="A0A1M6L9H7"/>
<feature type="transmembrane region" description="Helical" evidence="9">
    <location>
        <begin position="12"/>
        <end position="39"/>
    </location>
</feature>
<keyword evidence="6 9" id="KW-1133">Transmembrane helix</keyword>
<dbReference type="Proteomes" id="UP000183952">
    <property type="component" value="Unassembled WGS sequence"/>
</dbReference>
<dbReference type="PANTHER" id="PTHR34040:SF2">
    <property type="entry name" value="FLAGELLAR BIOSYNTHETIC PROTEIN FLIQ"/>
    <property type="match status" value="1"/>
</dbReference>
<name>A0A1M6L9H7_9CLOT</name>
<dbReference type="InterPro" id="IPR006305">
    <property type="entry name" value="FliQ"/>
</dbReference>
<organism evidence="10 11">
    <name type="scientific">Hathewaya proteolytica DSM 3090</name>
    <dbReference type="NCBI Taxonomy" id="1121331"/>
    <lineage>
        <taxon>Bacteria</taxon>
        <taxon>Bacillati</taxon>
        <taxon>Bacillota</taxon>
        <taxon>Clostridia</taxon>
        <taxon>Eubacteriales</taxon>
        <taxon>Clostridiaceae</taxon>
        <taxon>Hathewaya</taxon>
    </lineage>
</organism>
<evidence type="ECO:0000256" key="4">
    <source>
        <dbReference type="ARBA" id="ARBA00022475"/>
    </source>
</evidence>
<evidence type="ECO:0000256" key="8">
    <source>
        <dbReference type="ARBA" id="ARBA00023143"/>
    </source>
</evidence>
<keyword evidence="5 9" id="KW-0812">Transmembrane</keyword>
<gene>
    <name evidence="9" type="primary">fliQ</name>
    <name evidence="10" type="ORF">SAMN02745248_00675</name>
</gene>
<keyword evidence="7 9" id="KW-0472">Membrane</keyword>
<accession>A0A1M6L9H7</accession>
<dbReference type="OrthoDB" id="9806440at2"/>
<proteinExistence type="inferred from homology"/>
<dbReference type="GO" id="GO:0005886">
    <property type="term" value="C:plasma membrane"/>
    <property type="evidence" value="ECO:0007669"/>
    <property type="project" value="UniProtKB-SubCell"/>
</dbReference>
<protein>
    <recommendedName>
        <fullName evidence="3 9">Flagellar biosynthetic protein FliQ</fullName>
    </recommendedName>
</protein>
<evidence type="ECO:0000313" key="10">
    <source>
        <dbReference type="EMBL" id="SHJ67851.1"/>
    </source>
</evidence>
<keyword evidence="8 9" id="KW-0975">Bacterial flagellum</keyword>
<evidence type="ECO:0000256" key="9">
    <source>
        <dbReference type="RuleBase" id="RU364090"/>
    </source>
</evidence>
<evidence type="ECO:0000256" key="6">
    <source>
        <dbReference type="ARBA" id="ARBA00022989"/>
    </source>
</evidence>
<comment type="subcellular location">
    <subcellularLocation>
        <location evidence="1 9">Cell membrane</location>
        <topology evidence="1">Multi-pass membrane protein</topology>
    </subcellularLocation>
    <subcellularLocation>
        <location evidence="9">Bacterial flagellum basal body</location>
    </subcellularLocation>
</comment>
<dbReference type="NCBIfam" id="TIGR01402">
    <property type="entry name" value="fliQ"/>
    <property type="match status" value="1"/>
</dbReference>
<sequence>MSEALVLSVLKDALITSIMISAPIILTAVLVGLIISIFQATTQIQEQTLTFVPKIVIAGIVGIIFGGWMMNKGIQFTTRIFELISNITK</sequence>
<keyword evidence="4 9" id="KW-1003">Cell membrane</keyword>
<evidence type="ECO:0000313" key="11">
    <source>
        <dbReference type="Proteomes" id="UP000183952"/>
    </source>
</evidence>
<comment type="similarity">
    <text evidence="2 9">Belongs to the FliQ/MopD/SpaQ family.</text>
</comment>
<dbReference type="PRINTS" id="PR00952">
    <property type="entry name" value="TYPE3IMQPROT"/>
</dbReference>
<dbReference type="Pfam" id="PF01313">
    <property type="entry name" value="Bac_export_3"/>
    <property type="match status" value="1"/>
</dbReference>
<evidence type="ECO:0000256" key="3">
    <source>
        <dbReference type="ARBA" id="ARBA00021718"/>
    </source>
</evidence>
<comment type="function">
    <text evidence="9">Role in flagellar biosynthesis.</text>
</comment>
<dbReference type="PANTHER" id="PTHR34040">
    <property type="entry name" value="FLAGELLAR BIOSYNTHETIC PROTEIN FLIQ"/>
    <property type="match status" value="1"/>
</dbReference>
<feature type="transmembrane region" description="Helical" evidence="9">
    <location>
        <begin position="51"/>
        <end position="70"/>
    </location>
</feature>
<evidence type="ECO:0000256" key="2">
    <source>
        <dbReference type="ARBA" id="ARBA00006156"/>
    </source>
</evidence>
<reference evidence="10 11" key="1">
    <citation type="submission" date="2016-11" db="EMBL/GenBank/DDBJ databases">
        <authorList>
            <person name="Jaros S."/>
            <person name="Januszkiewicz K."/>
            <person name="Wedrychowicz H."/>
        </authorList>
    </citation>
    <scope>NUCLEOTIDE SEQUENCE [LARGE SCALE GENOMIC DNA]</scope>
    <source>
        <strain evidence="10 11">DSM 3090</strain>
    </source>
</reference>
<dbReference type="GO" id="GO:0009425">
    <property type="term" value="C:bacterial-type flagellum basal body"/>
    <property type="evidence" value="ECO:0007669"/>
    <property type="project" value="UniProtKB-SubCell"/>
</dbReference>
<evidence type="ECO:0000256" key="7">
    <source>
        <dbReference type="ARBA" id="ARBA00023136"/>
    </source>
</evidence>